<evidence type="ECO:0000313" key="2">
    <source>
        <dbReference type="Proteomes" id="UP001164459"/>
    </source>
</evidence>
<evidence type="ECO:0000313" key="1">
    <source>
        <dbReference type="EMBL" id="WAS94926.1"/>
    </source>
</evidence>
<organism evidence="1 2">
    <name type="scientific">Nannocystis punicea</name>
    <dbReference type="NCBI Taxonomy" id="2995304"/>
    <lineage>
        <taxon>Bacteria</taxon>
        <taxon>Pseudomonadati</taxon>
        <taxon>Myxococcota</taxon>
        <taxon>Polyangia</taxon>
        <taxon>Nannocystales</taxon>
        <taxon>Nannocystaceae</taxon>
        <taxon>Nannocystis</taxon>
    </lineage>
</organism>
<reference evidence="1" key="1">
    <citation type="submission" date="2022-11" db="EMBL/GenBank/DDBJ databases">
        <title>Minimal conservation of predation-associated metabolite biosynthetic gene clusters underscores biosynthetic potential of Myxococcota including descriptions for ten novel species: Archangium lansinium sp. nov., Myxococcus landrumus sp. nov., Nannocystis bai.</title>
        <authorList>
            <person name="Ahearne A."/>
            <person name="Stevens C."/>
            <person name="Dowd S."/>
        </authorList>
    </citation>
    <scope>NUCLEOTIDE SEQUENCE</scope>
    <source>
        <strain evidence="1">Fl3</strain>
    </source>
</reference>
<keyword evidence="2" id="KW-1185">Reference proteome</keyword>
<evidence type="ECO:0008006" key="3">
    <source>
        <dbReference type="Google" id="ProtNLM"/>
    </source>
</evidence>
<accession>A0ABY7H6M5</accession>
<proteinExistence type="predicted"/>
<gene>
    <name evidence="1" type="ORF">O0S08_02090</name>
</gene>
<dbReference type="EMBL" id="CP114040">
    <property type="protein sequence ID" value="WAS94926.1"/>
    <property type="molecule type" value="Genomic_DNA"/>
</dbReference>
<sequence length="241" mass="26793">MALTDEQAWILTSVGLIRLADGYPIDRTAANMIFAGVNARLTDEEQDSWIDRLADAPALWEYARALPRPPADRVLEILRAAWSMWMRDSYASSGEAEVLAGLSELFGVGMLLSWRKTFLLEFGDLEEYLEAFGLMLDRRADAAARGHPLDDLGRAEFQAPAGPPAPHQRGVPRQYLLDPETTIDELGGALLREERGLRRRALEDIARLVRLSDHVALGRQLFLALAARMGVSEDLARELLG</sequence>
<name>A0ABY7H6M5_9BACT</name>
<dbReference type="Proteomes" id="UP001164459">
    <property type="component" value="Chromosome"/>
</dbReference>
<protein>
    <recommendedName>
        <fullName evidence="3">Tellurite resistance protein TerB</fullName>
    </recommendedName>
</protein>
<dbReference type="RefSeq" id="WP_269037260.1">
    <property type="nucleotide sequence ID" value="NZ_CP114040.1"/>
</dbReference>